<dbReference type="Pfam" id="PF02463">
    <property type="entry name" value="SMC_N"/>
    <property type="match status" value="1"/>
</dbReference>
<dbReference type="EMBL" id="QTQX01000013">
    <property type="protein sequence ID" value="RQT26101.1"/>
    <property type="molecule type" value="Genomic_DNA"/>
</dbReference>
<feature type="coiled-coil region" evidence="1">
    <location>
        <begin position="197"/>
        <end position="231"/>
    </location>
</feature>
<dbReference type="InterPro" id="IPR027417">
    <property type="entry name" value="P-loop_NTPase"/>
</dbReference>
<dbReference type="Gene3D" id="3.40.50.300">
    <property type="entry name" value="P-loop containing nucleotide triphosphate hydrolases"/>
    <property type="match status" value="2"/>
</dbReference>
<comment type="caution">
    <text evidence="3">The sequence shown here is derived from an EMBL/GenBank/DDBJ whole genome shotgun (WGS) entry which is preliminary data.</text>
</comment>
<sequence length="654" mass="71076">MDFLKLRAVNFLTLGDTGDMLLKDRGLIAIMGENKDDSSAKSNGSGKSSIADALCWALFGATARGESGDSIINRKAKKNTYAAVTVQDGESIYEIRRHRKDKQFKNGTTITVWNPADHYFNGGGGERIEKGTEKEIQAQINEIVGCTYEVFKAAIYAGQEDMPDLPKMTDKPLKMLIEKAAGIERLEKAYEIAGKKRDAAVAAVESSKKQIENAEAHIVNWKVSLQQAEQQHAQFEAGRPDVQKGWVERQEAIADAMRKNFTTYQNMKEPELIAERDLLQAQLADHNKLLQQRDALIRDENNARSELRVAQVELGKMRNKVVTLTDAIKNAPEAMSKPCGECGKPHTPDELDTFITHQKTKGAEVATEYQAKRSEVEALEAKVTAAGKAVSDYAATIPDVSAVSARVAELNSHISSAQHLKSVLQQQKTEHDRCATQAAAALTAVNPHQSAVDMGRQQIDALEKQVADIKAAQAPLLQAAEVAESVVKVFGPAGVRAQILDTVTPFLNDRTSDYLSALSDGNISAVWSTLASTTKGEAREKFHIDVENSEGADNFGGLSGGEKRKVRLATMLALQDLVASRAAKPISLWVGDEIDDALDNSGLERLMTVLEQKAREKGTVLIISHESLSDWCDQTATVTKSGGVSTVSGALCHA</sequence>
<evidence type="ECO:0000259" key="2">
    <source>
        <dbReference type="Pfam" id="PF02463"/>
    </source>
</evidence>
<reference evidence="3 4" key="1">
    <citation type="submission" date="2018-08" db="EMBL/GenBank/DDBJ databases">
        <title>Comparative analysis of Burkholderia isolates from Puerto Rico.</title>
        <authorList>
            <person name="Hall C."/>
            <person name="Sahl J."/>
            <person name="Wagner D."/>
        </authorList>
    </citation>
    <scope>NUCLEOTIDE SEQUENCE [LARGE SCALE GENOMIC DNA]</scope>
    <source>
        <strain evidence="3 4">Bp9001</strain>
    </source>
</reference>
<dbReference type="PANTHER" id="PTHR32114">
    <property type="entry name" value="ABC TRANSPORTER ABCH.3"/>
    <property type="match status" value="1"/>
</dbReference>
<dbReference type="SUPFAM" id="SSF52540">
    <property type="entry name" value="P-loop containing nucleoside triphosphate hydrolases"/>
    <property type="match status" value="1"/>
</dbReference>
<dbReference type="Gene3D" id="1.20.58.60">
    <property type="match status" value="1"/>
</dbReference>
<dbReference type="InterPro" id="IPR003395">
    <property type="entry name" value="RecF/RecN/SMC_N"/>
</dbReference>
<dbReference type="AlphaFoldDB" id="A0A3N8QRU9"/>
<gene>
    <name evidence="3" type="ORF">DF037_20645</name>
</gene>
<dbReference type="RefSeq" id="WP_124618566.1">
    <property type="nucleotide sequence ID" value="NZ_QTQX01000013.1"/>
</dbReference>
<evidence type="ECO:0000313" key="4">
    <source>
        <dbReference type="Proteomes" id="UP000269271"/>
    </source>
</evidence>
<evidence type="ECO:0000313" key="3">
    <source>
        <dbReference type="EMBL" id="RQT26101.1"/>
    </source>
</evidence>
<accession>A0A3N8QRU9</accession>
<feature type="domain" description="RecF/RecN/SMC N-terminal" evidence="2">
    <location>
        <begin position="42"/>
        <end position="639"/>
    </location>
</feature>
<proteinExistence type="predicted"/>
<protein>
    <submittedName>
        <fullName evidence="3">Recombinase RecF</fullName>
    </submittedName>
</protein>
<evidence type="ECO:0000256" key="1">
    <source>
        <dbReference type="SAM" id="Coils"/>
    </source>
</evidence>
<organism evidence="3 4">
    <name type="scientific">Burkholderia contaminans</name>
    <dbReference type="NCBI Taxonomy" id="488447"/>
    <lineage>
        <taxon>Bacteria</taxon>
        <taxon>Pseudomonadati</taxon>
        <taxon>Pseudomonadota</taxon>
        <taxon>Betaproteobacteria</taxon>
        <taxon>Burkholderiales</taxon>
        <taxon>Burkholderiaceae</taxon>
        <taxon>Burkholderia</taxon>
        <taxon>Burkholderia cepacia complex</taxon>
    </lineage>
</organism>
<name>A0A3N8QRU9_9BURK</name>
<dbReference type="Proteomes" id="UP000269271">
    <property type="component" value="Unassembled WGS sequence"/>
</dbReference>
<dbReference type="PANTHER" id="PTHR32114:SF2">
    <property type="entry name" value="ABC TRANSPORTER ABCH.3"/>
    <property type="match status" value="1"/>
</dbReference>
<keyword evidence="1" id="KW-0175">Coiled coil</keyword>